<organism evidence="1 2">
    <name type="scientific">Klebsiella michiganensis (strain ATCC 8724 / DSM 4798 / JCM 20051 / NBRC 3318 / NRRL B-199 / KCTC 1686 / BUCSAV 143 / CCM 1901)</name>
    <dbReference type="NCBI Taxonomy" id="1006551"/>
    <lineage>
        <taxon>Bacteria</taxon>
        <taxon>Pseudomonadati</taxon>
        <taxon>Pseudomonadota</taxon>
        <taxon>Gammaproteobacteria</taxon>
        <taxon>Enterobacterales</taxon>
        <taxon>Enterobacteriaceae</taxon>
        <taxon>Klebsiella/Raoultella group</taxon>
        <taxon>Klebsiella</taxon>
    </lineage>
</organism>
<dbReference type="EMBL" id="CP003218">
    <property type="protein sequence ID" value="AEX05892.1"/>
    <property type="molecule type" value="Genomic_DNA"/>
</dbReference>
<proteinExistence type="predicted"/>
<protein>
    <submittedName>
        <fullName evidence="1">Uncharacterized protein</fullName>
    </submittedName>
</protein>
<evidence type="ECO:0000313" key="2">
    <source>
        <dbReference type="Proteomes" id="UP000007843"/>
    </source>
</evidence>
<dbReference type="Proteomes" id="UP000007843">
    <property type="component" value="Chromosome"/>
</dbReference>
<evidence type="ECO:0000313" key="1">
    <source>
        <dbReference type="EMBL" id="AEX05892.1"/>
    </source>
</evidence>
<dbReference type="KEGG" id="kox:KOX_20860"/>
<sequence length="30" mass="3679">MGLNYFPFNHRKLSLDKIQKRDLMNTIKEQ</sequence>
<gene>
    <name evidence="1" type="ordered locus">KOX_20860</name>
</gene>
<dbReference type="HOGENOM" id="CLU_3404016_0_0_6"/>
<reference evidence="1 2" key="1">
    <citation type="journal article" date="2012" name="J. Bacteriol.">
        <title>Complete genome sequence of Klebsiella oxytoca KCTC 1686, used in production of 2,3-butanediol.</title>
        <authorList>
            <person name="Shin S.H."/>
            <person name="Kim S."/>
            <person name="Kim J.Y."/>
            <person name="Lee S."/>
            <person name="Um Y."/>
            <person name="Oh M.K."/>
            <person name="Kim Y.R."/>
            <person name="Lee J."/>
            <person name="Yang K.S."/>
        </authorList>
    </citation>
    <scope>NUCLEOTIDE SEQUENCE [LARGE SCALE GENOMIC DNA]</scope>
    <source>
        <strain evidence="2">ATCC 8724 / DSM 4798 / JCM 20051 / NBRC 3318 / NRRL B-199 / KCTC 1686</strain>
    </source>
</reference>
<dbReference type="AlphaFoldDB" id="A0A0H3H9E8"/>
<accession>A0A0H3H9E8</accession>
<name>A0A0H3H9E8_KLEM8</name>